<dbReference type="Proteomes" id="UP001221757">
    <property type="component" value="Unassembled WGS sequence"/>
</dbReference>
<evidence type="ECO:0000313" key="2">
    <source>
        <dbReference type="EMBL" id="KAJ7709844.1"/>
    </source>
</evidence>
<protein>
    <submittedName>
        <fullName evidence="2">Uncharacterized protein</fullName>
    </submittedName>
</protein>
<organism evidence="2 3">
    <name type="scientific">Mycena rosella</name>
    <name type="common">Pink bonnet</name>
    <name type="synonym">Agaricus rosellus</name>
    <dbReference type="NCBI Taxonomy" id="1033263"/>
    <lineage>
        <taxon>Eukaryota</taxon>
        <taxon>Fungi</taxon>
        <taxon>Dikarya</taxon>
        <taxon>Basidiomycota</taxon>
        <taxon>Agaricomycotina</taxon>
        <taxon>Agaricomycetes</taxon>
        <taxon>Agaricomycetidae</taxon>
        <taxon>Agaricales</taxon>
        <taxon>Marasmiineae</taxon>
        <taxon>Mycenaceae</taxon>
        <taxon>Mycena</taxon>
    </lineage>
</organism>
<accession>A0AAD7H1N6</accession>
<reference evidence="2" key="1">
    <citation type="submission" date="2023-03" db="EMBL/GenBank/DDBJ databases">
        <title>Massive genome expansion in bonnet fungi (Mycena s.s.) driven by repeated elements and novel gene families across ecological guilds.</title>
        <authorList>
            <consortium name="Lawrence Berkeley National Laboratory"/>
            <person name="Harder C.B."/>
            <person name="Miyauchi S."/>
            <person name="Viragh M."/>
            <person name="Kuo A."/>
            <person name="Thoen E."/>
            <person name="Andreopoulos B."/>
            <person name="Lu D."/>
            <person name="Skrede I."/>
            <person name="Drula E."/>
            <person name="Henrissat B."/>
            <person name="Morin E."/>
            <person name="Kohler A."/>
            <person name="Barry K."/>
            <person name="LaButti K."/>
            <person name="Morin E."/>
            <person name="Salamov A."/>
            <person name="Lipzen A."/>
            <person name="Mereny Z."/>
            <person name="Hegedus B."/>
            <person name="Baldrian P."/>
            <person name="Stursova M."/>
            <person name="Weitz H."/>
            <person name="Taylor A."/>
            <person name="Grigoriev I.V."/>
            <person name="Nagy L.G."/>
            <person name="Martin F."/>
            <person name="Kauserud H."/>
        </authorList>
    </citation>
    <scope>NUCLEOTIDE SEQUENCE</scope>
    <source>
        <strain evidence="2">CBHHK067</strain>
    </source>
</reference>
<dbReference type="AlphaFoldDB" id="A0AAD7H1N6"/>
<evidence type="ECO:0000313" key="3">
    <source>
        <dbReference type="Proteomes" id="UP001221757"/>
    </source>
</evidence>
<feature type="region of interest" description="Disordered" evidence="1">
    <location>
        <begin position="1"/>
        <end position="21"/>
    </location>
</feature>
<name>A0AAD7H1N6_MYCRO</name>
<feature type="region of interest" description="Disordered" evidence="1">
    <location>
        <begin position="53"/>
        <end position="111"/>
    </location>
</feature>
<evidence type="ECO:0000256" key="1">
    <source>
        <dbReference type="SAM" id="MobiDB-lite"/>
    </source>
</evidence>
<gene>
    <name evidence="2" type="ORF">B0H17DRAFT_240608</name>
</gene>
<comment type="caution">
    <text evidence="2">The sequence shown here is derived from an EMBL/GenBank/DDBJ whole genome shotgun (WGS) entry which is preliminary data.</text>
</comment>
<keyword evidence="3" id="KW-1185">Reference proteome</keyword>
<sequence>MQNCSEEVTCTHDPLGKTLPGNRVNDVPCSAQRVQLFSFRKEKLEPLAATVVCSRSRSRTKTDHRVRGTPPKIDSRSRPSPQPTLTNSAPPWSNLTVAEWDYSGGVEGEGQ</sequence>
<feature type="compositionally biased region" description="Polar residues" evidence="1">
    <location>
        <begin position="83"/>
        <end position="96"/>
    </location>
</feature>
<proteinExistence type="predicted"/>
<dbReference type="EMBL" id="JARKIE010000002">
    <property type="protein sequence ID" value="KAJ7709844.1"/>
    <property type="molecule type" value="Genomic_DNA"/>
</dbReference>